<dbReference type="HOGENOM" id="CLU_122392_1_0_9"/>
<evidence type="ECO:0000256" key="1">
    <source>
        <dbReference type="SAM" id="Phobius"/>
    </source>
</evidence>
<reference evidence="3" key="1">
    <citation type="submission" date="2005-09" db="EMBL/GenBank/DDBJ databases">
        <title>Complete genome sequence of Clostridium kluyveri and comparative genomics of Clostridia species.</title>
        <authorList>
            <person name="Inui M."/>
            <person name="Nonaka H."/>
            <person name="Shinoda Y."/>
            <person name="Ikenaga Y."/>
            <person name="Abe M."/>
            <person name="Naito K."/>
            <person name="Vertes A.A."/>
            <person name="Yukawa H."/>
        </authorList>
    </citation>
    <scope>NUCLEOTIDE SEQUENCE [LARGE SCALE GENOMIC DNA]</scope>
    <source>
        <strain evidence="3">NBRC 12016</strain>
    </source>
</reference>
<dbReference type="Proteomes" id="UP000007969">
    <property type="component" value="Chromosome"/>
</dbReference>
<dbReference type="KEGG" id="ckr:CKR_3182"/>
<sequence length="186" mass="21206">MRGLLIFKERMDFSMAKISSNSSYIAKGGLLTAIGVILVYLSGIVPLNKTYLLSLSSLVIPLAVIITNEKIAFTIYISTALLSLLICGLKGTVLSYVVFFGLYGLIKYYIEKIRKLPIEIILKLLFFNLCLLILFLLYSLFFPELLKIKFNLYLIIVGIQIVFLIYDYLLTLFINYTNKYILKALK</sequence>
<name>B9DWZ0_CLOK1</name>
<dbReference type="AlphaFoldDB" id="B9DWZ0"/>
<evidence type="ECO:0008006" key="4">
    <source>
        <dbReference type="Google" id="ProtNLM"/>
    </source>
</evidence>
<evidence type="ECO:0000313" key="3">
    <source>
        <dbReference type="Proteomes" id="UP000007969"/>
    </source>
</evidence>
<feature type="transmembrane region" description="Helical" evidence="1">
    <location>
        <begin position="73"/>
        <end position="99"/>
    </location>
</feature>
<keyword evidence="1" id="KW-0472">Membrane</keyword>
<accession>B9DWZ0</accession>
<feature type="transmembrane region" description="Helical" evidence="1">
    <location>
        <begin position="120"/>
        <end position="141"/>
    </location>
</feature>
<keyword evidence="1" id="KW-0812">Transmembrane</keyword>
<evidence type="ECO:0000313" key="2">
    <source>
        <dbReference type="EMBL" id="BAH08233.1"/>
    </source>
</evidence>
<proteinExistence type="predicted"/>
<feature type="transmembrane region" description="Helical" evidence="1">
    <location>
        <begin position="24"/>
        <end position="43"/>
    </location>
</feature>
<feature type="transmembrane region" description="Helical" evidence="1">
    <location>
        <begin position="50"/>
        <end position="67"/>
    </location>
</feature>
<feature type="transmembrane region" description="Helical" evidence="1">
    <location>
        <begin position="153"/>
        <end position="176"/>
    </location>
</feature>
<dbReference type="EMBL" id="AP009049">
    <property type="protein sequence ID" value="BAH08233.1"/>
    <property type="molecule type" value="Genomic_DNA"/>
</dbReference>
<gene>
    <name evidence="2" type="ordered locus">CKR_3182</name>
</gene>
<keyword evidence="1" id="KW-1133">Transmembrane helix</keyword>
<protein>
    <recommendedName>
        <fullName evidence="4">DUF2232 domain-containing protein</fullName>
    </recommendedName>
</protein>
<organism evidence="2 3">
    <name type="scientific">Clostridium kluyveri (strain NBRC 12016)</name>
    <dbReference type="NCBI Taxonomy" id="583346"/>
    <lineage>
        <taxon>Bacteria</taxon>
        <taxon>Bacillati</taxon>
        <taxon>Bacillota</taxon>
        <taxon>Clostridia</taxon>
        <taxon>Eubacteriales</taxon>
        <taxon>Clostridiaceae</taxon>
        <taxon>Clostridium</taxon>
    </lineage>
</organism>